<dbReference type="GO" id="GO:0047750">
    <property type="term" value="F:cholestenol delta-isomerase activity"/>
    <property type="evidence" value="ECO:0007669"/>
    <property type="project" value="InterPro"/>
</dbReference>
<feature type="transmembrane region" description="Helical" evidence="14">
    <location>
        <begin position="165"/>
        <end position="185"/>
    </location>
</feature>
<sequence>MSHPSEVPPAHGFADQASAIPSHPYYPLGVDLPDYVPNTLDTLSILAIFSTTLAAVLLPVLIFIRRYNPKLSASEIAIALWFVLCGVIHLGLEGYFVLNHTSITSQHATLAQLWKEYSLSDSRYLTSDPFMVCMEAITAWAWGPLSFFCAFAVVTQCPLRHPAQALVSTGQLYGCVLYFAIAQFAEATQGIAYSRPEARFFYGYYVAFNAPWIIIPTALLLQSFGACTAAFKALDAQKGSQNAK</sequence>
<protein>
    <submittedName>
        <fullName evidence="16">3-beta-hydroxysteroid-Delta(8), Delta(7)-isomerase</fullName>
    </submittedName>
</protein>
<dbReference type="GO" id="GO:0004769">
    <property type="term" value="F:steroid Delta-isomerase activity"/>
    <property type="evidence" value="ECO:0007669"/>
    <property type="project" value="TreeGrafter"/>
</dbReference>
<evidence type="ECO:0000256" key="12">
    <source>
        <dbReference type="ARBA" id="ARBA00023235"/>
    </source>
</evidence>
<evidence type="ECO:0000256" key="11">
    <source>
        <dbReference type="ARBA" id="ARBA00023221"/>
    </source>
</evidence>
<evidence type="ECO:0000313" key="17">
    <source>
        <dbReference type="Proteomes" id="UP000272025"/>
    </source>
</evidence>
<keyword evidence="17" id="KW-1185">Reference proteome</keyword>
<feature type="transmembrane region" description="Helical" evidence="14">
    <location>
        <begin position="43"/>
        <end position="64"/>
    </location>
</feature>
<dbReference type="InterPro" id="IPR007905">
    <property type="entry name" value="EBP"/>
</dbReference>
<keyword evidence="11" id="KW-0753">Steroid metabolism</keyword>
<evidence type="ECO:0000259" key="15">
    <source>
        <dbReference type="PROSITE" id="PS51751"/>
    </source>
</evidence>
<dbReference type="PANTHER" id="PTHR14207">
    <property type="entry name" value="STEROL ISOMERASE"/>
    <property type="match status" value="1"/>
</dbReference>
<feature type="domain" description="EXPERA" evidence="15">
    <location>
        <begin position="74"/>
        <end position="220"/>
    </location>
</feature>
<comment type="similarity">
    <text evidence="2">Belongs to the EBP family.</text>
</comment>
<evidence type="ECO:0000256" key="3">
    <source>
        <dbReference type="ARBA" id="ARBA00022516"/>
    </source>
</evidence>
<name>A0A3N2Q115_SODAK</name>
<dbReference type="Proteomes" id="UP000272025">
    <property type="component" value="Unassembled WGS sequence"/>
</dbReference>
<keyword evidence="8" id="KW-0443">Lipid metabolism</keyword>
<dbReference type="GO" id="GO:0016020">
    <property type="term" value="C:membrane"/>
    <property type="evidence" value="ECO:0007669"/>
    <property type="project" value="UniProtKB-SubCell"/>
</dbReference>
<dbReference type="GO" id="GO:0016126">
    <property type="term" value="P:sterol biosynthetic process"/>
    <property type="evidence" value="ECO:0007669"/>
    <property type="project" value="UniProtKB-KW"/>
</dbReference>
<evidence type="ECO:0000256" key="1">
    <source>
        <dbReference type="ARBA" id="ARBA00004141"/>
    </source>
</evidence>
<dbReference type="GO" id="GO:0000247">
    <property type="term" value="F:C-8 sterol isomerase activity"/>
    <property type="evidence" value="ECO:0007669"/>
    <property type="project" value="TreeGrafter"/>
</dbReference>
<evidence type="ECO:0000256" key="9">
    <source>
        <dbReference type="ARBA" id="ARBA00023136"/>
    </source>
</evidence>
<dbReference type="PANTHER" id="PTHR14207:SF0">
    <property type="entry name" value="3-BETA-HYDROXYSTEROID-DELTA(8),DELTA(7)-ISOMERASE"/>
    <property type="match status" value="1"/>
</dbReference>
<evidence type="ECO:0000256" key="13">
    <source>
        <dbReference type="PROSITE-ProRule" id="PRU01087"/>
    </source>
</evidence>
<feature type="transmembrane region" description="Helical" evidence="14">
    <location>
        <begin position="205"/>
        <end position="231"/>
    </location>
</feature>
<keyword evidence="4 13" id="KW-0812">Transmembrane</keyword>
<keyword evidence="7" id="KW-0756">Sterol biosynthesis</keyword>
<evidence type="ECO:0000256" key="10">
    <source>
        <dbReference type="ARBA" id="ARBA00023166"/>
    </source>
</evidence>
<evidence type="ECO:0000313" key="16">
    <source>
        <dbReference type="EMBL" id="ROT40454.1"/>
    </source>
</evidence>
<dbReference type="AlphaFoldDB" id="A0A3N2Q115"/>
<dbReference type="RefSeq" id="XP_028468260.1">
    <property type="nucleotide sequence ID" value="XM_028613104.1"/>
</dbReference>
<comment type="subcellular location">
    <subcellularLocation>
        <location evidence="1">Membrane</location>
        <topology evidence="1">Multi-pass membrane protein</topology>
    </subcellularLocation>
</comment>
<evidence type="ECO:0000256" key="8">
    <source>
        <dbReference type="ARBA" id="ARBA00023098"/>
    </source>
</evidence>
<dbReference type="STRING" id="1314773.A0A3N2Q115"/>
<keyword evidence="10" id="KW-1207">Sterol metabolism</keyword>
<dbReference type="GeneID" id="39581582"/>
<evidence type="ECO:0000256" key="4">
    <source>
        <dbReference type="ARBA" id="ARBA00022692"/>
    </source>
</evidence>
<keyword evidence="12 16" id="KW-0413">Isomerase</keyword>
<dbReference type="OrthoDB" id="58557at2759"/>
<evidence type="ECO:0000256" key="6">
    <source>
        <dbReference type="ARBA" id="ARBA00022989"/>
    </source>
</evidence>
<keyword evidence="6 13" id="KW-1133">Transmembrane helix</keyword>
<evidence type="ECO:0000256" key="14">
    <source>
        <dbReference type="SAM" id="Phobius"/>
    </source>
</evidence>
<keyword evidence="9 13" id="KW-0472">Membrane</keyword>
<feature type="transmembrane region" description="Helical" evidence="14">
    <location>
        <begin position="129"/>
        <end position="153"/>
    </location>
</feature>
<dbReference type="PROSITE" id="PS51751">
    <property type="entry name" value="EXPERA"/>
    <property type="match status" value="1"/>
</dbReference>
<evidence type="ECO:0000256" key="2">
    <source>
        <dbReference type="ARBA" id="ARBA00008337"/>
    </source>
</evidence>
<dbReference type="Pfam" id="PF05241">
    <property type="entry name" value="EBP"/>
    <property type="match status" value="1"/>
</dbReference>
<dbReference type="InterPro" id="IPR033118">
    <property type="entry name" value="EXPERA"/>
</dbReference>
<reference evidence="16 17" key="1">
    <citation type="journal article" date="2018" name="Mol. Ecol.">
        <title>The obligate alkalophilic soda-lake fungus Sodiomyces alkalinus has shifted to a protein diet.</title>
        <authorList>
            <person name="Grum-Grzhimaylo A.A."/>
            <person name="Falkoski D.L."/>
            <person name="van den Heuvel J."/>
            <person name="Valero-Jimenez C.A."/>
            <person name="Min B."/>
            <person name="Choi I.G."/>
            <person name="Lipzen A."/>
            <person name="Daum C.G."/>
            <person name="Aanen D.K."/>
            <person name="Tsang A."/>
            <person name="Henrissat B."/>
            <person name="Bilanenko E.N."/>
            <person name="de Vries R.P."/>
            <person name="van Kan J.A.L."/>
            <person name="Grigoriev I.V."/>
            <person name="Debets A.J.M."/>
        </authorList>
    </citation>
    <scope>NUCLEOTIDE SEQUENCE [LARGE SCALE GENOMIC DNA]</scope>
    <source>
        <strain evidence="16 17">F11</strain>
    </source>
</reference>
<dbReference type="GO" id="GO:0005783">
    <property type="term" value="C:endoplasmic reticulum"/>
    <property type="evidence" value="ECO:0007669"/>
    <property type="project" value="TreeGrafter"/>
</dbReference>
<evidence type="ECO:0000256" key="7">
    <source>
        <dbReference type="ARBA" id="ARBA00023011"/>
    </source>
</evidence>
<evidence type="ECO:0000256" key="5">
    <source>
        <dbReference type="ARBA" id="ARBA00022955"/>
    </source>
</evidence>
<gene>
    <name evidence="16" type="ORF">SODALDRAFT_342884</name>
</gene>
<accession>A0A3N2Q115</accession>
<proteinExistence type="inferred from homology"/>
<organism evidence="16 17">
    <name type="scientific">Sodiomyces alkalinus (strain CBS 110278 / VKM F-3762 / F11)</name>
    <name type="common">Alkaliphilic filamentous fungus</name>
    <dbReference type="NCBI Taxonomy" id="1314773"/>
    <lineage>
        <taxon>Eukaryota</taxon>
        <taxon>Fungi</taxon>
        <taxon>Dikarya</taxon>
        <taxon>Ascomycota</taxon>
        <taxon>Pezizomycotina</taxon>
        <taxon>Sordariomycetes</taxon>
        <taxon>Hypocreomycetidae</taxon>
        <taxon>Glomerellales</taxon>
        <taxon>Plectosphaerellaceae</taxon>
        <taxon>Sodiomyces</taxon>
    </lineage>
</organism>
<dbReference type="EMBL" id="ML119052">
    <property type="protein sequence ID" value="ROT40454.1"/>
    <property type="molecule type" value="Genomic_DNA"/>
</dbReference>
<keyword evidence="3" id="KW-0444">Lipid biosynthesis</keyword>
<keyword evidence="5" id="KW-0752">Steroid biosynthesis</keyword>
<feature type="transmembrane region" description="Helical" evidence="14">
    <location>
        <begin position="76"/>
        <end position="98"/>
    </location>
</feature>